<dbReference type="GO" id="GO:0046872">
    <property type="term" value="F:metal ion binding"/>
    <property type="evidence" value="ECO:0007669"/>
    <property type="project" value="UniProtKB-KW"/>
</dbReference>
<feature type="binding site" evidence="2">
    <location>
        <position position="421"/>
    </location>
    <ligand>
        <name>Mn(2+)</name>
        <dbReference type="ChEBI" id="CHEBI:29035"/>
        <label>2</label>
    </ligand>
</feature>
<dbReference type="InterPro" id="IPR011650">
    <property type="entry name" value="Peptidase_M20_dimer"/>
</dbReference>
<keyword evidence="2" id="KW-0464">Manganese</keyword>
<dbReference type="FunFam" id="3.30.70.360:FF:000001">
    <property type="entry name" value="N-acetyldiaminopimelate deacetylase"/>
    <property type="match status" value="1"/>
</dbReference>
<dbReference type="Pfam" id="PF07687">
    <property type="entry name" value="M20_dimer"/>
    <property type="match status" value="1"/>
</dbReference>
<dbReference type="PIRSF" id="PIRSF005962">
    <property type="entry name" value="Pept_M20D_amidohydro"/>
    <property type="match status" value="1"/>
</dbReference>
<feature type="binding site" evidence="2">
    <location>
        <position position="161"/>
    </location>
    <ligand>
        <name>Mn(2+)</name>
        <dbReference type="ChEBI" id="CHEBI:29035"/>
        <label>2</label>
    </ligand>
</feature>
<gene>
    <name evidence="4" type="primary">hipO</name>
    <name evidence="4" type="ORF">AGR2A_Lc150163</name>
</gene>
<dbReference type="InterPro" id="IPR017439">
    <property type="entry name" value="Amidohydrolase"/>
</dbReference>
<dbReference type="GO" id="GO:0050118">
    <property type="term" value="F:N-acetyldiaminopimelate deacetylase activity"/>
    <property type="evidence" value="ECO:0007669"/>
    <property type="project" value="UniProtKB-ARBA"/>
</dbReference>
<dbReference type="InterPro" id="IPR036264">
    <property type="entry name" value="Bact_exopeptidase_dim_dom"/>
</dbReference>
<dbReference type="Proteomes" id="UP000191933">
    <property type="component" value="Unassembled WGS sequence"/>
</dbReference>
<dbReference type="NCBIfam" id="TIGR01891">
    <property type="entry name" value="amidohydrolases"/>
    <property type="match status" value="1"/>
</dbReference>
<proteinExistence type="predicted"/>
<comment type="caution">
    <text evidence="4">The sequence shown here is derived from an EMBL/GenBank/DDBJ whole genome shotgun (WGS) entry which is preliminary data.</text>
</comment>
<dbReference type="PANTHER" id="PTHR11014:SF63">
    <property type="entry name" value="METALLOPEPTIDASE, PUTATIVE (AFU_ORTHOLOGUE AFUA_6G09600)-RELATED"/>
    <property type="match status" value="1"/>
</dbReference>
<keyword evidence="2" id="KW-0479">Metal-binding</keyword>
<name>A0A9W5B378_9HYPH</name>
<dbReference type="EMBL" id="FBVY01000027">
    <property type="protein sequence ID" value="CUW95606.1"/>
    <property type="molecule type" value="Genomic_DNA"/>
</dbReference>
<dbReference type="EC" id="3.5.1.32" evidence="4"/>
<dbReference type="Gene3D" id="3.30.70.360">
    <property type="match status" value="1"/>
</dbReference>
<evidence type="ECO:0000259" key="3">
    <source>
        <dbReference type="Pfam" id="PF07687"/>
    </source>
</evidence>
<keyword evidence="1 4" id="KW-0378">Hydrolase</keyword>
<evidence type="ECO:0000256" key="1">
    <source>
        <dbReference type="ARBA" id="ARBA00022801"/>
    </source>
</evidence>
<dbReference type="CDD" id="cd05666">
    <property type="entry name" value="M20_Acy1-like"/>
    <property type="match status" value="1"/>
</dbReference>
<dbReference type="InterPro" id="IPR002933">
    <property type="entry name" value="Peptidase_M20"/>
</dbReference>
<dbReference type="PANTHER" id="PTHR11014">
    <property type="entry name" value="PEPTIDASE M20 FAMILY MEMBER"/>
    <property type="match status" value="1"/>
</dbReference>
<feature type="binding site" evidence="2">
    <location>
        <position position="196"/>
    </location>
    <ligand>
        <name>Mn(2+)</name>
        <dbReference type="ChEBI" id="CHEBI:29035"/>
        <label>2</label>
    </ligand>
</feature>
<dbReference type="SUPFAM" id="SSF53187">
    <property type="entry name" value="Zn-dependent exopeptidases"/>
    <property type="match status" value="1"/>
</dbReference>
<feature type="domain" description="Peptidase M20 dimerisation" evidence="3">
    <location>
        <begin position="244"/>
        <end position="338"/>
    </location>
</feature>
<dbReference type="GO" id="GO:0019877">
    <property type="term" value="P:diaminopimelate biosynthetic process"/>
    <property type="evidence" value="ECO:0007669"/>
    <property type="project" value="UniProtKB-ARBA"/>
</dbReference>
<dbReference type="AlphaFoldDB" id="A0A9W5B378"/>
<feature type="binding site" evidence="2">
    <location>
        <position position="163"/>
    </location>
    <ligand>
        <name>Mn(2+)</name>
        <dbReference type="ChEBI" id="CHEBI:29035"/>
        <label>2</label>
    </ligand>
</feature>
<comment type="cofactor">
    <cofactor evidence="2">
        <name>Mn(2+)</name>
        <dbReference type="ChEBI" id="CHEBI:29035"/>
    </cofactor>
    <text evidence="2">The Mn(2+) ion enhances activity.</text>
</comment>
<feature type="binding site" evidence="2">
    <location>
        <position position="222"/>
    </location>
    <ligand>
        <name>Mn(2+)</name>
        <dbReference type="ChEBI" id="CHEBI:29035"/>
        <label>2</label>
    </ligand>
</feature>
<reference evidence="4 5" key="1">
    <citation type="submission" date="2016-01" db="EMBL/GenBank/DDBJ databases">
        <authorList>
            <person name="Regsiter A."/>
            <person name="william w."/>
        </authorList>
    </citation>
    <scope>NUCLEOTIDE SEQUENCE [LARGE SCALE GENOMIC DNA]</scope>
    <source>
        <strain evidence="4 5">CFBP 5494</strain>
    </source>
</reference>
<accession>A0A9W5B378</accession>
<protein>
    <submittedName>
        <fullName evidence="4">Hippurate hydrolase</fullName>
        <ecNumber evidence="4">3.5.1.32</ecNumber>
    </submittedName>
</protein>
<organism evidence="4 5">
    <name type="scientific">Agrobacterium genomosp. 2 str. CFBP 5494</name>
    <dbReference type="NCBI Taxonomy" id="1183436"/>
    <lineage>
        <taxon>Bacteria</taxon>
        <taxon>Pseudomonadati</taxon>
        <taxon>Pseudomonadota</taxon>
        <taxon>Alphaproteobacteria</taxon>
        <taxon>Hyphomicrobiales</taxon>
        <taxon>Rhizobiaceae</taxon>
        <taxon>Rhizobium/Agrobacterium group</taxon>
        <taxon>Agrobacterium</taxon>
        <taxon>Agrobacterium tumefaciens complex</taxon>
    </lineage>
</organism>
<evidence type="ECO:0000313" key="5">
    <source>
        <dbReference type="Proteomes" id="UP000191933"/>
    </source>
</evidence>
<sequence length="450" mass="48584">MAETVFSHANPVRQIYHFSNHRDAAGSFHWLFPLEEKKATGIWTNPPMTRVFPTFKDKLPMRLLDRIGEDLPFLTELRHDLHAHPELGFEEERTSAIVADLLERAGLKVHRGLGGTGVVGTLQVGNGTRSIGLRADMDALAMPEVPDRPYKSKFPGKMHACGHDGHTAMLLGAARYLAKTRDFSGTVHFIFQPAEEGRGGAKKMVEDGLFELFPFDAVYGLHNMPGLGIDEMAVVEGPQLASSDSWRVTFKGVGTHGAKPHLGRDPVTAAGTFLASLQTIVGRVVDPLQPAVVSACSVQAGDPKALNVIPDLVEIGGTARAYAPQVRDQLEAEIGRLAKGTAAMFGIEANYEFIRRIPPVINDTDATKRALRAAKTVFGNKARTAFPPSTAGDDFAFFAGEAPGCYVWLGNGPAVDGALHHNTSYDFNDAAIVPGVAFWATLVEQELAAE</sequence>
<dbReference type="GO" id="GO:0047980">
    <property type="term" value="F:hippurate hydrolase activity"/>
    <property type="evidence" value="ECO:0007669"/>
    <property type="project" value="UniProtKB-EC"/>
</dbReference>
<evidence type="ECO:0000313" key="4">
    <source>
        <dbReference type="EMBL" id="CUW95606.1"/>
    </source>
</evidence>
<keyword evidence="5" id="KW-1185">Reference proteome</keyword>
<evidence type="ECO:0000256" key="2">
    <source>
        <dbReference type="PIRSR" id="PIRSR005962-1"/>
    </source>
</evidence>
<dbReference type="Pfam" id="PF01546">
    <property type="entry name" value="Peptidase_M20"/>
    <property type="match status" value="1"/>
</dbReference>
<dbReference type="SUPFAM" id="SSF55031">
    <property type="entry name" value="Bacterial exopeptidase dimerisation domain"/>
    <property type="match status" value="1"/>
</dbReference>
<dbReference type="Gene3D" id="3.40.630.10">
    <property type="entry name" value="Zn peptidases"/>
    <property type="match status" value="1"/>
</dbReference>